<name>F9F6U8_FUSOF</name>
<protein>
    <submittedName>
        <fullName evidence="2">Uncharacterized protein</fullName>
    </submittedName>
</protein>
<feature type="signal peptide" evidence="1">
    <location>
        <begin position="1"/>
        <end position="21"/>
    </location>
</feature>
<accession>F9F6U8</accession>
<dbReference type="AlphaFoldDB" id="F9F6U8"/>
<reference evidence="2" key="1">
    <citation type="journal article" date="2012" name="Mol. Plant Microbe Interact.">
        <title>A highly conserved effector in Fusarium oxysporum is required for full virulence on Arabidopsis.</title>
        <authorList>
            <person name="Thatcher L.F."/>
            <person name="Gardiner D.M."/>
            <person name="Kazan K."/>
            <person name="Manners J."/>
        </authorList>
    </citation>
    <scope>NUCLEOTIDE SEQUENCE [LARGE SCALE GENOMIC DNA]</scope>
    <source>
        <strain evidence="2">Fo5176</strain>
    </source>
</reference>
<evidence type="ECO:0000256" key="1">
    <source>
        <dbReference type="SAM" id="SignalP"/>
    </source>
</evidence>
<gene>
    <name evidence="2" type="ORF">FOXB_02123</name>
</gene>
<comment type="caution">
    <text evidence="2">The sequence shown here is derived from an EMBL/GenBank/DDBJ whole genome shotgun (WGS) entry which is preliminary data.</text>
</comment>
<sequence>MASLIASAASTLLVKFGAGLAGKAGGWVFQEGLAAVTGGTDTEKVRQDIANMRIVFAKLKDCKSGLTIAFELVRMMFLDILTRSATSSTSKARMPFSNRLHSKRSINPMIFLDITVRPKSCLLQMAHDTPQVNVEEGSFTIDRHKANVLAQEQNFQDTVGEATIALAEGVINDPTDTQALIWRTAAGTYIEAYNSPYMNFVSSNRP</sequence>
<dbReference type="OrthoDB" id="5076612at2759"/>
<keyword evidence="1" id="KW-0732">Signal</keyword>
<feature type="chain" id="PRO_5003383087" evidence="1">
    <location>
        <begin position="22"/>
        <end position="206"/>
    </location>
</feature>
<evidence type="ECO:0000313" key="2">
    <source>
        <dbReference type="EMBL" id="EGU87364.1"/>
    </source>
</evidence>
<proteinExistence type="predicted"/>
<organism evidence="2">
    <name type="scientific">Fusarium oxysporum (strain Fo5176)</name>
    <name type="common">Fusarium vascular wilt</name>
    <dbReference type="NCBI Taxonomy" id="660025"/>
    <lineage>
        <taxon>Eukaryota</taxon>
        <taxon>Fungi</taxon>
        <taxon>Dikarya</taxon>
        <taxon>Ascomycota</taxon>
        <taxon>Pezizomycotina</taxon>
        <taxon>Sordariomycetes</taxon>
        <taxon>Hypocreomycetidae</taxon>
        <taxon>Hypocreales</taxon>
        <taxon>Nectriaceae</taxon>
        <taxon>Fusarium</taxon>
        <taxon>Fusarium oxysporum species complex</taxon>
    </lineage>
</organism>
<dbReference type="EMBL" id="AFQF01000693">
    <property type="protein sequence ID" value="EGU87364.1"/>
    <property type="molecule type" value="Genomic_DNA"/>
</dbReference>